<sequence length="102" mass="11408">MDFVESTIVSVKRMRLRHQAPNINVANTQERGPWNTHATFEVDWKRPANSKLELELDSTAMRGGHSDIPTAKHAATQPLLFHDAQLTDSIDDGNVSESRMPA</sequence>
<dbReference type="KEGG" id="sla:SERLADRAFT_440125"/>
<organism>
    <name type="scientific">Serpula lacrymans var. lacrymans (strain S7.9)</name>
    <name type="common">Dry rot fungus</name>
    <dbReference type="NCBI Taxonomy" id="578457"/>
    <lineage>
        <taxon>Eukaryota</taxon>
        <taxon>Fungi</taxon>
        <taxon>Dikarya</taxon>
        <taxon>Basidiomycota</taxon>
        <taxon>Agaricomycotina</taxon>
        <taxon>Agaricomycetes</taxon>
        <taxon>Agaricomycetidae</taxon>
        <taxon>Boletales</taxon>
        <taxon>Coniophorineae</taxon>
        <taxon>Serpulaceae</taxon>
        <taxon>Serpula</taxon>
    </lineage>
</organism>
<gene>
    <name evidence="1" type="ORF">SERLADRAFT_440125</name>
</gene>
<dbReference type="GeneID" id="18815319"/>
<name>F8P3K2_SERL9</name>
<proteinExistence type="predicted"/>
<dbReference type="AlphaFoldDB" id="F8P3K2"/>
<dbReference type="Proteomes" id="UP000008064">
    <property type="component" value="Unassembled WGS sequence"/>
</dbReference>
<dbReference type="EMBL" id="GL945437">
    <property type="protein sequence ID" value="EGO22101.1"/>
    <property type="molecule type" value="Genomic_DNA"/>
</dbReference>
<reference evidence="1" key="1">
    <citation type="submission" date="2011-04" db="EMBL/GenBank/DDBJ databases">
        <title>Evolution of plant cell wall degrading machinery underlies the functional diversity of forest fungi.</title>
        <authorList>
            <consortium name="US DOE Joint Genome Institute (JGI-PGF)"/>
            <person name="Eastwood D.C."/>
            <person name="Floudas D."/>
            <person name="Binder M."/>
            <person name="Majcherczyk A."/>
            <person name="Schneider P."/>
            <person name="Aerts A."/>
            <person name="Asiegbu F.O."/>
            <person name="Baker S.E."/>
            <person name="Barry K."/>
            <person name="Bendiksby M."/>
            <person name="Blumentritt M."/>
            <person name="Coutinho P.M."/>
            <person name="Cullen D."/>
            <person name="Cullen D."/>
            <person name="Gathman A."/>
            <person name="Goodell B."/>
            <person name="Henrissat B."/>
            <person name="Ihrmark K."/>
            <person name="Kauserud H."/>
            <person name="Kohler A."/>
            <person name="LaButti K."/>
            <person name="Lapidus A."/>
            <person name="Lavin J.L."/>
            <person name="Lee Y.-H."/>
            <person name="Lindquist E."/>
            <person name="Lilly W."/>
            <person name="Lucas S."/>
            <person name="Morin E."/>
            <person name="Murat C."/>
            <person name="Oguiza J.A."/>
            <person name="Park J."/>
            <person name="Pisabarro A.G."/>
            <person name="Riley R."/>
            <person name="Rosling A."/>
            <person name="Salamov A."/>
            <person name="Schmidt O."/>
            <person name="Schmutz J."/>
            <person name="Skrede I."/>
            <person name="Stenlid J."/>
            <person name="Wiebenga A."/>
            <person name="Xie X."/>
            <person name="Kues U."/>
            <person name="Hibbett D.S."/>
            <person name="Hoffmeister D."/>
            <person name="Hogberg N."/>
            <person name="Martin F."/>
            <person name="Grigoriev I.V."/>
            <person name="Watkinson S.C."/>
        </authorList>
    </citation>
    <scope>NUCLEOTIDE SEQUENCE</scope>
    <source>
        <strain evidence="1">S7.9</strain>
    </source>
</reference>
<dbReference type="RefSeq" id="XP_007320639.1">
    <property type="nucleotide sequence ID" value="XM_007320577.1"/>
</dbReference>
<accession>F8P3K2</accession>
<protein>
    <submittedName>
        <fullName evidence="1">Uncharacterized protein</fullName>
    </submittedName>
</protein>
<dbReference type="HOGENOM" id="CLU_2279211_0_0_1"/>
<evidence type="ECO:0000313" key="1">
    <source>
        <dbReference type="EMBL" id="EGO22101.1"/>
    </source>
</evidence>